<evidence type="ECO:0000259" key="1">
    <source>
        <dbReference type="Pfam" id="PF10374"/>
    </source>
</evidence>
<dbReference type="AlphaFoldDB" id="A0A1Y2AY86"/>
<dbReference type="OrthoDB" id="69928at2759"/>
<name>A0A1Y2AY86_9FUNG</name>
<dbReference type="EMBL" id="MCOG01000192">
    <property type="protein sequence ID" value="ORY27528.1"/>
    <property type="molecule type" value="Genomic_DNA"/>
</dbReference>
<organism evidence="2 3">
    <name type="scientific">Neocallimastix californiae</name>
    <dbReference type="NCBI Taxonomy" id="1754190"/>
    <lineage>
        <taxon>Eukaryota</taxon>
        <taxon>Fungi</taxon>
        <taxon>Fungi incertae sedis</taxon>
        <taxon>Chytridiomycota</taxon>
        <taxon>Chytridiomycota incertae sedis</taxon>
        <taxon>Neocallimastigomycetes</taxon>
        <taxon>Neocallimastigales</taxon>
        <taxon>Neocallimastigaceae</taxon>
        <taxon>Neocallimastix</taxon>
    </lineage>
</organism>
<dbReference type="InterPro" id="IPR011990">
    <property type="entry name" value="TPR-like_helical_dom_sf"/>
</dbReference>
<accession>A0A1Y2AY86</accession>
<reference evidence="2 3" key="1">
    <citation type="submission" date="2016-08" db="EMBL/GenBank/DDBJ databases">
        <title>A Parts List for Fungal Cellulosomes Revealed by Comparative Genomics.</title>
        <authorList>
            <consortium name="DOE Joint Genome Institute"/>
            <person name="Haitjema C.H."/>
            <person name="Gilmore S.P."/>
            <person name="Henske J.K."/>
            <person name="Solomon K.V."/>
            <person name="De Groot R."/>
            <person name="Kuo A."/>
            <person name="Mondo S.J."/>
            <person name="Salamov A.A."/>
            <person name="Labutti K."/>
            <person name="Zhao Z."/>
            <person name="Chiniquy J."/>
            <person name="Barry K."/>
            <person name="Brewer H.M."/>
            <person name="Purvine S.O."/>
            <person name="Wright A.T."/>
            <person name="Boxma B."/>
            <person name="Van Alen T."/>
            <person name="Hackstein J.H."/>
            <person name="Baker S.E."/>
            <person name="Grigoriev I.V."/>
            <person name="O'Malley M.A."/>
        </authorList>
    </citation>
    <scope>NUCLEOTIDE SEQUENCE [LARGE SCALE GENOMIC DNA]</scope>
    <source>
        <strain evidence="2 3">G1</strain>
    </source>
</reference>
<dbReference type="PANTHER" id="PTHR15696:SF0">
    <property type="entry name" value="TELOMERASE-BINDING PROTEIN EST1A"/>
    <property type="match status" value="1"/>
</dbReference>
<sequence length="154" mass="18486">MDSKAEYQLSNALALDKKYKKLFIEKGAFDDEVEKYRNVLRNSFEQIFIIDLNYAVSNDIESSLWRNIFYLVIDDFRKRNKEYKKLYSTLNQNDKFIFKVYSSSFHSFIKESISFYTDFIQKLTKLYNLAQVSKVFKPIELSFINSNIGKYKYM</sequence>
<evidence type="ECO:0000313" key="2">
    <source>
        <dbReference type="EMBL" id="ORY27528.1"/>
    </source>
</evidence>
<dbReference type="GO" id="GO:0042162">
    <property type="term" value="F:telomeric DNA binding"/>
    <property type="evidence" value="ECO:0007669"/>
    <property type="project" value="TreeGrafter"/>
</dbReference>
<keyword evidence="3" id="KW-1185">Reference proteome</keyword>
<dbReference type="GO" id="GO:0005697">
    <property type="term" value="C:telomerase holoenzyme complex"/>
    <property type="evidence" value="ECO:0007669"/>
    <property type="project" value="TreeGrafter"/>
</dbReference>
<comment type="caution">
    <text evidence="2">The sequence shown here is derived from an EMBL/GenBank/DDBJ whole genome shotgun (WGS) entry which is preliminary data.</text>
</comment>
<dbReference type="Pfam" id="PF10374">
    <property type="entry name" value="EST1"/>
    <property type="match status" value="1"/>
</dbReference>
<dbReference type="InterPro" id="IPR019458">
    <property type="entry name" value="Est1-like_N"/>
</dbReference>
<dbReference type="Proteomes" id="UP000193920">
    <property type="component" value="Unassembled WGS sequence"/>
</dbReference>
<evidence type="ECO:0000313" key="3">
    <source>
        <dbReference type="Proteomes" id="UP000193920"/>
    </source>
</evidence>
<dbReference type="STRING" id="1754190.A0A1Y2AY86"/>
<dbReference type="InterPro" id="IPR045153">
    <property type="entry name" value="Est1/Ebs1-like"/>
</dbReference>
<dbReference type="Gene3D" id="1.25.40.10">
    <property type="entry name" value="Tetratricopeptide repeat domain"/>
    <property type="match status" value="1"/>
</dbReference>
<dbReference type="GO" id="GO:0070034">
    <property type="term" value="F:telomerase RNA binding"/>
    <property type="evidence" value="ECO:0007669"/>
    <property type="project" value="TreeGrafter"/>
</dbReference>
<dbReference type="PANTHER" id="PTHR15696">
    <property type="entry name" value="SMG-7 SUPPRESSOR WITH MORPHOLOGICAL EFFECT ON GENITALIA PROTEIN 7"/>
    <property type="match status" value="1"/>
</dbReference>
<proteinExistence type="predicted"/>
<dbReference type="SUPFAM" id="SSF48452">
    <property type="entry name" value="TPR-like"/>
    <property type="match status" value="1"/>
</dbReference>
<feature type="domain" description="Telomerase activating protein Est1-like N-terminal" evidence="1">
    <location>
        <begin position="59"/>
        <end position="137"/>
    </location>
</feature>
<dbReference type="GO" id="GO:0000184">
    <property type="term" value="P:nuclear-transcribed mRNA catabolic process, nonsense-mediated decay"/>
    <property type="evidence" value="ECO:0007669"/>
    <property type="project" value="TreeGrafter"/>
</dbReference>
<protein>
    <recommendedName>
        <fullName evidence="1">Telomerase activating protein Est1-like N-terminal domain-containing protein</fullName>
    </recommendedName>
</protein>
<gene>
    <name evidence="2" type="ORF">LY90DRAFT_513401</name>
</gene>